<evidence type="ECO:0000256" key="1">
    <source>
        <dbReference type="SAM" id="MobiDB-lite"/>
    </source>
</evidence>
<feature type="compositionally biased region" description="Basic and acidic residues" evidence="1">
    <location>
        <begin position="1"/>
        <end position="13"/>
    </location>
</feature>
<dbReference type="AlphaFoldDB" id="A0A1H0VZQ9"/>
<dbReference type="Proteomes" id="UP000199651">
    <property type="component" value="Unassembled WGS sequence"/>
</dbReference>
<keyword evidence="4" id="KW-1185">Reference proteome</keyword>
<name>A0A1H0VZQ9_9PSEU</name>
<evidence type="ECO:0000313" key="4">
    <source>
        <dbReference type="Proteomes" id="UP000199651"/>
    </source>
</evidence>
<evidence type="ECO:0000259" key="2">
    <source>
        <dbReference type="Pfam" id="PF16170"/>
    </source>
</evidence>
<accession>A0A1H0VZQ9</accession>
<sequence length="115" mass="12932">MDRHDEHSAHEEHPEDDGYTGSATLVIGEQEIDVRVTLRGHFQPIDGYYRWYGRIDADPVVSEAVGGRKTKATLRTPGAEAEGELSDPDPWDRYRIMGTSRPPFVVQTTLDHADI</sequence>
<protein>
    <recommendedName>
        <fullName evidence="2">DUF4873 domain-containing protein</fullName>
    </recommendedName>
</protein>
<evidence type="ECO:0000313" key="3">
    <source>
        <dbReference type="EMBL" id="SDP83745.1"/>
    </source>
</evidence>
<feature type="region of interest" description="Disordered" evidence="1">
    <location>
        <begin position="1"/>
        <end position="23"/>
    </location>
</feature>
<feature type="domain" description="DUF4873" evidence="2">
    <location>
        <begin position="16"/>
        <end position="106"/>
    </location>
</feature>
<dbReference type="OrthoDB" id="3683556at2"/>
<dbReference type="EMBL" id="FNJB01000016">
    <property type="protein sequence ID" value="SDP83745.1"/>
    <property type="molecule type" value="Genomic_DNA"/>
</dbReference>
<proteinExistence type="predicted"/>
<dbReference type="Pfam" id="PF16170">
    <property type="entry name" value="DUF4873"/>
    <property type="match status" value="1"/>
</dbReference>
<dbReference type="RefSeq" id="WP_091383408.1">
    <property type="nucleotide sequence ID" value="NZ_FNDV01000016.1"/>
</dbReference>
<organism evidence="3 4">
    <name type="scientific">Actinokineospora alba</name>
    <dbReference type="NCBI Taxonomy" id="504798"/>
    <lineage>
        <taxon>Bacteria</taxon>
        <taxon>Bacillati</taxon>
        <taxon>Actinomycetota</taxon>
        <taxon>Actinomycetes</taxon>
        <taxon>Pseudonocardiales</taxon>
        <taxon>Pseudonocardiaceae</taxon>
        <taxon>Actinokineospora</taxon>
    </lineage>
</organism>
<dbReference type="InterPro" id="IPR032371">
    <property type="entry name" value="DUF4873"/>
</dbReference>
<gene>
    <name evidence="3" type="ORF">SAMN05192558_11691</name>
</gene>
<dbReference type="STRING" id="504798.SAMN05421871_11692"/>
<reference evidence="4" key="1">
    <citation type="submission" date="2016-10" db="EMBL/GenBank/DDBJ databases">
        <authorList>
            <person name="Varghese N."/>
            <person name="Submissions S."/>
        </authorList>
    </citation>
    <scope>NUCLEOTIDE SEQUENCE [LARGE SCALE GENOMIC DNA]</scope>
    <source>
        <strain evidence="4">IBRC-M 10655</strain>
    </source>
</reference>